<proteinExistence type="inferred from homology"/>
<evidence type="ECO:0000313" key="9">
    <source>
        <dbReference type="Proteomes" id="UP001243286"/>
    </source>
</evidence>
<comment type="similarity">
    <text evidence="2">Belongs to the UPF0718 family.</text>
</comment>
<evidence type="ECO:0000256" key="1">
    <source>
        <dbReference type="ARBA" id="ARBA00004651"/>
    </source>
</evidence>
<comment type="subcellular location">
    <subcellularLocation>
        <location evidence="1">Cell membrane</location>
        <topology evidence="1">Multi-pass membrane protein</topology>
    </subcellularLocation>
</comment>
<dbReference type="Pfam" id="PF03773">
    <property type="entry name" value="ArsP_1"/>
    <property type="match status" value="1"/>
</dbReference>
<feature type="transmembrane region" description="Helical" evidence="7">
    <location>
        <begin position="136"/>
        <end position="157"/>
    </location>
</feature>
<evidence type="ECO:0000256" key="6">
    <source>
        <dbReference type="ARBA" id="ARBA00023136"/>
    </source>
</evidence>
<name>A0ABT6R609_9BACL</name>
<keyword evidence="5 7" id="KW-1133">Transmembrane helix</keyword>
<evidence type="ECO:0000256" key="5">
    <source>
        <dbReference type="ARBA" id="ARBA00022989"/>
    </source>
</evidence>
<dbReference type="InterPro" id="IPR005524">
    <property type="entry name" value="DUF318"/>
</dbReference>
<evidence type="ECO:0000256" key="3">
    <source>
        <dbReference type="ARBA" id="ARBA00022475"/>
    </source>
</evidence>
<dbReference type="RefSeq" id="WP_014969322.1">
    <property type="nucleotide sequence ID" value="NZ_JASBQV010000038.1"/>
</dbReference>
<protein>
    <submittedName>
        <fullName evidence="8">Permease</fullName>
    </submittedName>
</protein>
<feature type="transmembrane region" description="Helical" evidence="7">
    <location>
        <begin position="38"/>
        <end position="56"/>
    </location>
</feature>
<accession>A0ABT6R609</accession>
<sequence length="169" mass="18855">MKRIKTYGFFLTMSVLLLGLLLIDPVRGQHAARLSLKSLLDMLLLLPPILVLVGLLDQWIKKETLLKYMGPDAGVQGYLYVLLLAAIAAGPLYVAFPVAVLLLEKGASVRYVVFFLGAFTTVKLPVLLYEISSFGLVYTALHIGFGLLFFFMTAQLFERYQTALQMKSF</sequence>
<keyword evidence="6 7" id="KW-0472">Membrane</keyword>
<reference evidence="8 9" key="1">
    <citation type="submission" date="2023-04" db="EMBL/GenBank/DDBJ databases">
        <title>Antarctic isolates genomes.</title>
        <authorList>
            <person name="Dimov S.G."/>
        </authorList>
    </citation>
    <scope>NUCLEOTIDE SEQUENCE [LARGE SCALE GENOMIC DNA]</scope>
    <source>
        <strain evidence="8 9">AL19</strain>
    </source>
</reference>
<feature type="transmembrane region" description="Helical" evidence="7">
    <location>
        <begin position="77"/>
        <end position="103"/>
    </location>
</feature>
<gene>
    <name evidence="8" type="ORF">QK289_15350</name>
</gene>
<dbReference type="EMBL" id="JASBQV010000038">
    <property type="protein sequence ID" value="MDI3236390.1"/>
    <property type="molecule type" value="Genomic_DNA"/>
</dbReference>
<evidence type="ECO:0000256" key="7">
    <source>
        <dbReference type="SAM" id="Phobius"/>
    </source>
</evidence>
<keyword evidence="4 7" id="KW-0812">Transmembrane</keyword>
<keyword evidence="9" id="KW-1185">Reference proteome</keyword>
<evidence type="ECO:0000256" key="4">
    <source>
        <dbReference type="ARBA" id="ARBA00022692"/>
    </source>
</evidence>
<feature type="transmembrane region" description="Helical" evidence="7">
    <location>
        <begin position="109"/>
        <end position="129"/>
    </location>
</feature>
<organism evidence="8 9">
    <name type="scientific">Exiguobacterium antarcticum</name>
    <dbReference type="NCBI Taxonomy" id="132920"/>
    <lineage>
        <taxon>Bacteria</taxon>
        <taxon>Bacillati</taxon>
        <taxon>Bacillota</taxon>
        <taxon>Bacilli</taxon>
        <taxon>Bacillales</taxon>
        <taxon>Bacillales Family XII. Incertae Sedis</taxon>
        <taxon>Exiguobacterium</taxon>
    </lineage>
</organism>
<keyword evidence="3" id="KW-1003">Cell membrane</keyword>
<evidence type="ECO:0000256" key="2">
    <source>
        <dbReference type="ARBA" id="ARBA00006386"/>
    </source>
</evidence>
<evidence type="ECO:0000313" key="8">
    <source>
        <dbReference type="EMBL" id="MDI3236390.1"/>
    </source>
</evidence>
<dbReference type="Proteomes" id="UP001243286">
    <property type="component" value="Unassembled WGS sequence"/>
</dbReference>
<comment type="caution">
    <text evidence="8">The sequence shown here is derived from an EMBL/GenBank/DDBJ whole genome shotgun (WGS) entry which is preliminary data.</text>
</comment>